<dbReference type="GO" id="GO:0003725">
    <property type="term" value="F:double-stranded RNA binding"/>
    <property type="evidence" value="ECO:0007669"/>
    <property type="project" value="TreeGrafter"/>
</dbReference>
<keyword evidence="4" id="KW-0963">Cytoplasm</keyword>
<evidence type="ECO:0000256" key="13">
    <source>
        <dbReference type="ARBA" id="ARBA00022833"/>
    </source>
</evidence>
<dbReference type="EC" id="3.6.4.13" evidence="3"/>
<evidence type="ECO:0000313" key="24">
    <source>
        <dbReference type="EMBL" id="RLW04746.1"/>
    </source>
</evidence>
<evidence type="ECO:0000256" key="8">
    <source>
        <dbReference type="ARBA" id="ARBA00022723"/>
    </source>
</evidence>
<keyword evidence="11" id="KW-0378">Hydrolase</keyword>
<dbReference type="GO" id="GO:0003677">
    <property type="term" value="F:DNA binding"/>
    <property type="evidence" value="ECO:0007669"/>
    <property type="project" value="InterPro"/>
</dbReference>
<evidence type="ECO:0000259" key="21">
    <source>
        <dbReference type="PROSITE" id="PS51192"/>
    </source>
</evidence>
<dbReference type="PANTHER" id="PTHR14074:SF14">
    <property type="entry name" value="INTERFERON-INDUCED HELICASE C DOMAIN-CONTAINING PROTEIN 1"/>
    <property type="match status" value="1"/>
</dbReference>
<dbReference type="Gene3D" id="1.20.1320.30">
    <property type="match status" value="1"/>
</dbReference>
<feature type="domain" description="Helicase C-terminal" evidence="22">
    <location>
        <begin position="724"/>
        <end position="885"/>
    </location>
</feature>
<dbReference type="SUPFAM" id="SSF52540">
    <property type="entry name" value="P-loop containing nucleoside triphosphate hydrolases"/>
    <property type="match status" value="1"/>
</dbReference>
<feature type="compositionally biased region" description="Low complexity" evidence="20">
    <location>
        <begin position="239"/>
        <end position="250"/>
    </location>
</feature>
<dbReference type="SMART" id="SM00490">
    <property type="entry name" value="HELICc"/>
    <property type="match status" value="1"/>
</dbReference>
<keyword evidence="9" id="KW-0677">Repeat</keyword>
<dbReference type="OrthoDB" id="416741at2759"/>
<dbReference type="STRING" id="44316.ENSEGOP00005005603"/>
<keyword evidence="12" id="KW-0347">Helicase</keyword>
<dbReference type="GO" id="GO:0005737">
    <property type="term" value="C:cytoplasm"/>
    <property type="evidence" value="ECO:0007669"/>
    <property type="project" value="UniProtKB-SubCell"/>
</dbReference>
<evidence type="ECO:0000256" key="14">
    <source>
        <dbReference type="ARBA" id="ARBA00022840"/>
    </source>
</evidence>
<dbReference type="GO" id="GO:0003727">
    <property type="term" value="F:single-stranded RNA binding"/>
    <property type="evidence" value="ECO:0007669"/>
    <property type="project" value="TreeGrafter"/>
</dbReference>
<dbReference type="SUPFAM" id="SSF47986">
    <property type="entry name" value="DEATH domain"/>
    <property type="match status" value="1"/>
</dbReference>
<gene>
    <name evidence="24" type="ORF">DV515_00005503</name>
</gene>
<keyword evidence="5" id="KW-1017">Isopeptide bond</keyword>
<feature type="domain" description="Helicase ATP-binding" evidence="21">
    <location>
        <begin position="316"/>
        <end position="541"/>
    </location>
</feature>
<dbReference type="InterPro" id="IPR011029">
    <property type="entry name" value="DEATH-like_dom_sf"/>
</dbReference>
<dbReference type="InterPro" id="IPR021673">
    <property type="entry name" value="RLR_CTR"/>
</dbReference>
<dbReference type="InterPro" id="IPR031964">
    <property type="entry name" value="CARD_dom"/>
</dbReference>
<comment type="subcellular location">
    <subcellularLocation>
        <location evidence="1">Cytoplasm</location>
    </subcellularLocation>
</comment>
<evidence type="ECO:0000256" key="19">
    <source>
        <dbReference type="ARBA" id="ARBA00049390"/>
    </source>
</evidence>
<dbReference type="Pfam" id="PF00271">
    <property type="entry name" value="Helicase_C"/>
    <property type="match status" value="1"/>
</dbReference>
<dbReference type="PROSITE" id="PS51789">
    <property type="entry name" value="RLR_CTR"/>
    <property type="match status" value="1"/>
</dbReference>
<dbReference type="EMBL" id="QUSF01000012">
    <property type="protein sequence ID" value="RLW04746.1"/>
    <property type="molecule type" value="Genomic_DNA"/>
</dbReference>
<dbReference type="InterPro" id="IPR006935">
    <property type="entry name" value="Helicase/UvrB_N"/>
</dbReference>
<feature type="region of interest" description="Disordered" evidence="20">
    <location>
        <begin position="193"/>
        <end position="228"/>
    </location>
</feature>
<keyword evidence="17" id="KW-0694">RNA-binding</keyword>
<keyword evidence="15" id="KW-0832">Ubl conjugation</keyword>
<keyword evidence="10" id="KW-0547">Nucleotide-binding</keyword>
<evidence type="ECO:0000256" key="4">
    <source>
        <dbReference type="ARBA" id="ARBA00022490"/>
    </source>
</evidence>
<accession>A0A3L8SP81</accession>
<comment type="similarity">
    <text evidence="2">Belongs to the helicase family. RLR subfamily.</text>
</comment>
<dbReference type="InterPro" id="IPR041204">
    <property type="entry name" value="RIG-I-like_C"/>
</dbReference>
<dbReference type="PANTHER" id="PTHR14074">
    <property type="entry name" value="HELICASE WITH DEATH DOMAIN-RELATED"/>
    <property type="match status" value="1"/>
</dbReference>
<keyword evidence="13" id="KW-0862">Zinc</keyword>
<dbReference type="GO" id="GO:0140374">
    <property type="term" value="P:antiviral innate immune response"/>
    <property type="evidence" value="ECO:0007669"/>
    <property type="project" value="TreeGrafter"/>
</dbReference>
<evidence type="ECO:0000259" key="22">
    <source>
        <dbReference type="PROSITE" id="PS51194"/>
    </source>
</evidence>
<feature type="domain" description="RLR CTR" evidence="23">
    <location>
        <begin position="909"/>
        <end position="1038"/>
    </location>
</feature>
<evidence type="ECO:0000256" key="7">
    <source>
        <dbReference type="ARBA" id="ARBA00022588"/>
    </source>
</evidence>
<evidence type="ECO:0000313" key="25">
    <source>
        <dbReference type="Proteomes" id="UP000276834"/>
    </source>
</evidence>
<dbReference type="CDD" id="cd15807">
    <property type="entry name" value="MDA5_C"/>
    <property type="match status" value="1"/>
</dbReference>
<comment type="caution">
    <text evidence="24">The sequence shown here is derived from an EMBL/GenBank/DDBJ whole genome shotgun (WGS) entry which is preliminary data.</text>
</comment>
<evidence type="ECO:0000256" key="9">
    <source>
        <dbReference type="ARBA" id="ARBA00022737"/>
    </source>
</evidence>
<dbReference type="Gene3D" id="3.40.50.300">
    <property type="entry name" value="P-loop containing nucleotide triphosphate hydrolases"/>
    <property type="match status" value="2"/>
</dbReference>
<evidence type="ECO:0000259" key="23">
    <source>
        <dbReference type="PROSITE" id="PS51789"/>
    </source>
</evidence>
<dbReference type="InterPro" id="IPR027417">
    <property type="entry name" value="P-loop_NTPase"/>
</dbReference>
<sequence>MAEGTPDERFLYMIACFRPRLKQIIRVEPVLDQLPSLSAEQRERVRAAALQRGAAAGAEELLRAVERGPRGCGWVREFLQALERGGCGLAACYANPSLSQLPSPAEEAEHDLCVHLVQLLHGTLVDRMRAVQVAEKCLQVGIFQDEDVDRIQTVTDNRGNRDGARELLSRIVQKKDWFSSFLIALRETQHEDLADDLSGNTGENKQNGMEQTTNEETEVTSQPGNVIEENVKLEENVDDSFSSESSLLETSVEKNSVVSESDVSIGDGSVNNLNENLEQSCTANDSGTFLFYEDEVERRASPEPDLTLRDYQMEVAKPALNGENIIICLPTGSGKTRVAVYITKDHLDKKKRASEPGKVIVLVNKVPLVEQHLKTEFGPFLKRWYQVIGLSGDSQLKISFPEVVRRNDVIISTAQILENSLLNASKEDEESVHLSGKYFILKFLQRVRFYTSSYRICVMEMMVKIKGNFSLIIIDECHHTQKEGVYNNIMRRYLKEKMKNRKLAKENKPLIPQPQILGLTASPGVGSATSYSKAEEHILKICANLDACRIMTVEEHASQLKNQVKEPSKKTVIADDKKRDPFKEKITEIMTEIQNYCQLHPKPEFGTQTYEQWMIREEKRAAKEEKRRQRVCAEHLKKYNDALQINDTIRMVDAYNLLNNFYKEEKSKKTVRSDDDDDDKPAVSKQDETDEFLIGLFHAKKKQLKELTRKPENENQKLMELRNTLMEEFTKTEEPRGIIFTKTRLSAFALFQWIKDNPKFEEVGIKAHYLIGSGHKSEMKPMTQNEQREVIDKFRCGNVNLLIATTVAEEGLDIKECNIVIRYGLVTNEIAMVQARGRARADESTYALVASSGSGAVERENVNIFREKMMYKAIQHVQKMPQEEYLNKIQSFQLQSVVEKQMKVMRDQRKTYKKNPSLIKFLCKNCSKSICSGEDIQVIEDMHHVSVKKDFQSLYHIRENKTLQDKRADYQTNGEITCKDCGQAWGNMMVHRGLDLPCLKIRNFVVVFADKKTTNDIFKKWGDLPIRFPSFDYAAHCPSSDED</sequence>
<evidence type="ECO:0000256" key="5">
    <source>
        <dbReference type="ARBA" id="ARBA00022499"/>
    </source>
</evidence>
<dbReference type="GO" id="GO:0008270">
    <property type="term" value="F:zinc ion binding"/>
    <property type="evidence" value="ECO:0007669"/>
    <property type="project" value="TreeGrafter"/>
</dbReference>
<dbReference type="CDD" id="cd18802">
    <property type="entry name" value="SF2_C_dicer"/>
    <property type="match status" value="1"/>
</dbReference>
<evidence type="ECO:0000256" key="12">
    <source>
        <dbReference type="ARBA" id="ARBA00022806"/>
    </source>
</evidence>
<dbReference type="InterPro" id="IPR001650">
    <property type="entry name" value="Helicase_C-like"/>
</dbReference>
<dbReference type="GO" id="GO:0016787">
    <property type="term" value="F:hydrolase activity"/>
    <property type="evidence" value="ECO:0007669"/>
    <property type="project" value="UniProtKB-KW"/>
</dbReference>
<dbReference type="FunFam" id="3.40.50.300:FF:000736">
    <property type="entry name" value="Interferon-induced helicase C domain-containing protein 1"/>
    <property type="match status" value="1"/>
</dbReference>
<evidence type="ECO:0000256" key="16">
    <source>
        <dbReference type="ARBA" id="ARBA00022859"/>
    </source>
</evidence>
<evidence type="ECO:0000256" key="18">
    <source>
        <dbReference type="ARBA" id="ARBA00023118"/>
    </source>
</evidence>
<keyword evidence="8" id="KW-0479">Metal-binding</keyword>
<feature type="compositionally biased region" description="Polar residues" evidence="20">
    <location>
        <begin position="198"/>
        <end position="212"/>
    </location>
</feature>
<dbReference type="GO" id="GO:0005524">
    <property type="term" value="F:ATP binding"/>
    <property type="evidence" value="ECO:0007669"/>
    <property type="project" value="UniProtKB-KW"/>
</dbReference>
<keyword evidence="14" id="KW-0067">ATP-binding</keyword>
<keyword evidence="7" id="KW-0399">Innate immunity</keyword>
<dbReference type="Proteomes" id="UP000276834">
    <property type="component" value="Unassembled WGS sequence"/>
</dbReference>
<evidence type="ECO:0000256" key="15">
    <source>
        <dbReference type="ARBA" id="ARBA00022843"/>
    </source>
</evidence>
<reference evidence="24 25" key="1">
    <citation type="journal article" date="2018" name="Proc. R. Soc. B">
        <title>A non-coding region near Follistatin controls head colour polymorphism in the Gouldian finch.</title>
        <authorList>
            <person name="Toomey M.B."/>
            <person name="Marques C.I."/>
            <person name="Andrade P."/>
            <person name="Araujo P.M."/>
            <person name="Sabatino S."/>
            <person name="Gazda M.A."/>
            <person name="Afonso S."/>
            <person name="Lopes R.J."/>
            <person name="Corbo J.C."/>
            <person name="Carneiro M."/>
        </authorList>
    </citation>
    <scope>NUCLEOTIDE SEQUENCE [LARGE SCALE GENOMIC DNA]</scope>
    <source>
        <strain evidence="24">Red01</strain>
        <tissue evidence="24">Muscle</tissue>
    </source>
</reference>
<feature type="region of interest" description="Disordered" evidence="20">
    <location>
        <begin position="234"/>
        <end position="253"/>
    </location>
</feature>
<dbReference type="Gene3D" id="1.10.533.10">
    <property type="entry name" value="Death Domain, Fas"/>
    <property type="match status" value="2"/>
</dbReference>
<comment type="catalytic activity">
    <reaction evidence="19">
        <text>ATP + H2O = ADP + phosphate + H(+)</text>
        <dbReference type="Rhea" id="RHEA:13065"/>
        <dbReference type="ChEBI" id="CHEBI:15377"/>
        <dbReference type="ChEBI" id="CHEBI:15378"/>
        <dbReference type="ChEBI" id="CHEBI:30616"/>
        <dbReference type="ChEBI" id="CHEBI:43474"/>
        <dbReference type="ChEBI" id="CHEBI:456216"/>
        <dbReference type="EC" id="3.6.4.13"/>
    </reaction>
    <physiologicalReaction direction="left-to-right" evidence="19">
        <dbReference type="Rhea" id="RHEA:13066"/>
    </physiologicalReaction>
</comment>
<protein>
    <recommendedName>
        <fullName evidence="3">RNA helicase</fullName>
        <ecNumber evidence="3">3.6.4.13</ecNumber>
    </recommendedName>
</protein>
<evidence type="ECO:0000256" key="6">
    <source>
        <dbReference type="ARBA" id="ARBA00022553"/>
    </source>
</evidence>
<evidence type="ECO:0000256" key="10">
    <source>
        <dbReference type="ARBA" id="ARBA00022741"/>
    </source>
</evidence>
<dbReference type="InterPro" id="IPR051363">
    <property type="entry name" value="RLR_Helicase"/>
</dbReference>
<dbReference type="GO" id="GO:0003724">
    <property type="term" value="F:RNA helicase activity"/>
    <property type="evidence" value="ECO:0007669"/>
    <property type="project" value="UniProtKB-EC"/>
</dbReference>
<dbReference type="CDD" id="cd12090">
    <property type="entry name" value="MDA5_ID"/>
    <property type="match status" value="1"/>
</dbReference>
<dbReference type="SMART" id="SM00487">
    <property type="entry name" value="DEXDc"/>
    <property type="match status" value="1"/>
</dbReference>
<evidence type="ECO:0000256" key="17">
    <source>
        <dbReference type="ARBA" id="ARBA00022884"/>
    </source>
</evidence>
<dbReference type="AlphaFoldDB" id="A0A3L8SP81"/>
<dbReference type="Pfam" id="PF11648">
    <property type="entry name" value="RIG-I_C-RD"/>
    <property type="match status" value="1"/>
</dbReference>
<dbReference type="InterPro" id="IPR038557">
    <property type="entry name" value="RLR_C_sf"/>
</dbReference>
<dbReference type="PROSITE" id="PS51194">
    <property type="entry name" value="HELICASE_CTER"/>
    <property type="match status" value="1"/>
</dbReference>
<dbReference type="Pfam" id="PF16739">
    <property type="entry name" value="CARD_2"/>
    <property type="match status" value="2"/>
</dbReference>
<dbReference type="Gene3D" id="2.170.150.30">
    <property type="entry name" value="RIG-I-like receptor, C-terminal regulatory domain"/>
    <property type="match status" value="1"/>
</dbReference>
<keyword evidence="18" id="KW-0051">Antiviral defense</keyword>
<dbReference type="Pfam" id="PF04851">
    <property type="entry name" value="ResIII"/>
    <property type="match status" value="1"/>
</dbReference>
<keyword evidence="25" id="KW-1185">Reference proteome</keyword>
<organism evidence="24 25">
    <name type="scientific">Chloebia gouldiae</name>
    <name type="common">Gouldian finch</name>
    <name type="synonym">Erythrura gouldiae</name>
    <dbReference type="NCBI Taxonomy" id="44316"/>
    <lineage>
        <taxon>Eukaryota</taxon>
        <taxon>Metazoa</taxon>
        <taxon>Chordata</taxon>
        <taxon>Craniata</taxon>
        <taxon>Vertebrata</taxon>
        <taxon>Euteleostomi</taxon>
        <taxon>Archelosauria</taxon>
        <taxon>Archosauria</taxon>
        <taxon>Dinosauria</taxon>
        <taxon>Saurischia</taxon>
        <taxon>Theropoda</taxon>
        <taxon>Coelurosauria</taxon>
        <taxon>Aves</taxon>
        <taxon>Neognathae</taxon>
        <taxon>Neoaves</taxon>
        <taxon>Telluraves</taxon>
        <taxon>Australaves</taxon>
        <taxon>Passeriformes</taxon>
        <taxon>Passeroidea</taxon>
        <taxon>Passeridae</taxon>
        <taxon>Chloebia</taxon>
    </lineage>
</organism>
<proteinExistence type="inferred from homology"/>
<dbReference type="InterPro" id="IPR014001">
    <property type="entry name" value="Helicase_ATP-bd"/>
</dbReference>
<name>A0A3L8SP81_CHLGU</name>
<evidence type="ECO:0000256" key="20">
    <source>
        <dbReference type="SAM" id="MobiDB-lite"/>
    </source>
</evidence>
<dbReference type="GO" id="GO:0039530">
    <property type="term" value="P:MDA-5 signaling pathway"/>
    <property type="evidence" value="ECO:0007669"/>
    <property type="project" value="TreeGrafter"/>
</dbReference>
<dbReference type="PROSITE" id="PS51192">
    <property type="entry name" value="HELICASE_ATP_BIND_1"/>
    <property type="match status" value="1"/>
</dbReference>
<keyword evidence="6" id="KW-0597">Phosphoprotein</keyword>
<evidence type="ECO:0000256" key="2">
    <source>
        <dbReference type="ARBA" id="ARBA00006866"/>
    </source>
</evidence>
<keyword evidence="16" id="KW-0391">Immunity</keyword>
<evidence type="ECO:0000256" key="3">
    <source>
        <dbReference type="ARBA" id="ARBA00012552"/>
    </source>
</evidence>
<evidence type="ECO:0000256" key="11">
    <source>
        <dbReference type="ARBA" id="ARBA00022801"/>
    </source>
</evidence>
<evidence type="ECO:0000256" key="1">
    <source>
        <dbReference type="ARBA" id="ARBA00004496"/>
    </source>
</evidence>
<dbReference type="Pfam" id="PF18119">
    <property type="entry name" value="RIG-I_C"/>
    <property type="match status" value="1"/>
</dbReference>